<dbReference type="RefSeq" id="WP_398657061.1">
    <property type="nucleotide sequence ID" value="NZ_JBITDC010000005.1"/>
</dbReference>
<keyword evidence="2 4" id="KW-0808">Transferase</keyword>
<reference evidence="7 8" key="1">
    <citation type="submission" date="2024-10" db="EMBL/GenBank/DDBJ databases">
        <title>The Natural Products Discovery Center: Release of the First 8490 Sequenced Strains for Exploring Actinobacteria Biosynthetic Diversity.</title>
        <authorList>
            <person name="Kalkreuter E."/>
            <person name="Kautsar S.A."/>
            <person name="Yang D."/>
            <person name="Bader C.D."/>
            <person name="Teijaro C.N."/>
            <person name="Fluegel L."/>
            <person name="Davis C.M."/>
            <person name="Simpson J.R."/>
            <person name="Lauterbach L."/>
            <person name="Steele A.D."/>
            <person name="Gui C."/>
            <person name="Meng S."/>
            <person name="Li G."/>
            <person name="Viehrig K."/>
            <person name="Ye F."/>
            <person name="Su P."/>
            <person name="Kiefer A.F."/>
            <person name="Nichols A."/>
            <person name="Cepeda A.J."/>
            <person name="Yan W."/>
            <person name="Fan B."/>
            <person name="Jiang Y."/>
            <person name="Adhikari A."/>
            <person name="Zheng C.-J."/>
            <person name="Schuster L."/>
            <person name="Cowan T.M."/>
            <person name="Smanski M.J."/>
            <person name="Chevrette M.G."/>
            <person name="De Carvalho L.P.S."/>
            <person name="Shen B."/>
        </authorList>
    </citation>
    <scope>NUCLEOTIDE SEQUENCE [LARGE SCALE GENOMIC DNA]</scope>
    <source>
        <strain evidence="7 8">NPDC051599</strain>
    </source>
</reference>
<evidence type="ECO:0000256" key="2">
    <source>
        <dbReference type="ARBA" id="ARBA00022679"/>
    </source>
</evidence>
<evidence type="ECO:0000256" key="1">
    <source>
        <dbReference type="ARBA" id="ARBA00009156"/>
    </source>
</evidence>
<accession>A0ABW7Y1V1</accession>
<dbReference type="PANTHER" id="PTHR43095">
    <property type="entry name" value="SUGAR KINASE"/>
    <property type="match status" value="1"/>
</dbReference>
<evidence type="ECO:0000256" key="3">
    <source>
        <dbReference type="ARBA" id="ARBA00022777"/>
    </source>
</evidence>
<sequence>MTKDETQVVLGMDLGTTATKVVAVDGACRVVSTVERPAPLRTGRHGEAVHDPDTVLAGVRDAVRESAGICAGRGLAVVALSFSAALHTLLALDSSGEPLTPALSWADTRAAGIAGRLRAAGGADALHRATGTPVHSMAPLTKLAWFTAHEPELVRRTAAWCGLKDYVLSRFTGRLVADLSCASATGLLDMRTTRWHGPALDVAGVSADRLPELVPPTAVFTLLPEAAAALGLPAGLPVVAGAGDGPLANLAVGATAPATAALSLGTSGALRVVRDRPGVDERCRVFCYYLADGLWVLGGAVSNAGVVAQWAAESFGGVDVGDLLKEAAQVEPGSEGLIALPYLLGERAPWWDPDARGALIGLRRGHGRAHMTRAMIEGVGRQIALVRDSLLAADAPITSVRATGGALRSTLWAEIVAAALDMPLEITDDAAGSGFGAALLARHALGALPLLTAPVPGARAHRTVTPDRTAVRRLAETRGLGEQLYQLLGGVQGLAAAPR</sequence>
<dbReference type="PROSITE" id="PS00445">
    <property type="entry name" value="FGGY_KINASES_2"/>
    <property type="match status" value="1"/>
</dbReference>
<dbReference type="PANTHER" id="PTHR43095:SF2">
    <property type="entry name" value="GLUCONOKINASE"/>
    <property type="match status" value="1"/>
</dbReference>
<gene>
    <name evidence="7" type="ORF">ACIA8P_16905</name>
</gene>
<dbReference type="InterPro" id="IPR043129">
    <property type="entry name" value="ATPase_NBD"/>
</dbReference>
<evidence type="ECO:0000313" key="8">
    <source>
        <dbReference type="Proteomes" id="UP001612415"/>
    </source>
</evidence>
<comment type="similarity">
    <text evidence="1 4">Belongs to the FGGY kinase family.</text>
</comment>
<dbReference type="EC" id="2.7.1.12" evidence="7"/>
<dbReference type="Gene3D" id="3.30.420.40">
    <property type="match status" value="2"/>
</dbReference>
<dbReference type="InterPro" id="IPR018483">
    <property type="entry name" value="Carb_kinase_FGGY_CS"/>
</dbReference>
<proteinExistence type="inferred from homology"/>
<dbReference type="Pfam" id="PF00370">
    <property type="entry name" value="FGGY_N"/>
    <property type="match status" value="1"/>
</dbReference>
<name>A0ABW7Y1V1_STRCE</name>
<dbReference type="Proteomes" id="UP001612415">
    <property type="component" value="Unassembled WGS sequence"/>
</dbReference>
<evidence type="ECO:0000313" key="7">
    <source>
        <dbReference type="EMBL" id="MFI5676334.1"/>
    </source>
</evidence>
<evidence type="ECO:0000259" key="5">
    <source>
        <dbReference type="Pfam" id="PF00370"/>
    </source>
</evidence>
<dbReference type="SUPFAM" id="SSF53067">
    <property type="entry name" value="Actin-like ATPase domain"/>
    <property type="match status" value="2"/>
</dbReference>
<dbReference type="GO" id="GO:0046316">
    <property type="term" value="F:gluconokinase activity"/>
    <property type="evidence" value="ECO:0007669"/>
    <property type="project" value="UniProtKB-EC"/>
</dbReference>
<evidence type="ECO:0000256" key="4">
    <source>
        <dbReference type="RuleBase" id="RU003733"/>
    </source>
</evidence>
<organism evidence="7 8">
    <name type="scientific">Streptomyces cellulosae</name>
    <dbReference type="NCBI Taxonomy" id="1968"/>
    <lineage>
        <taxon>Bacteria</taxon>
        <taxon>Bacillati</taxon>
        <taxon>Actinomycetota</taxon>
        <taxon>Actinomycetes</taxon>
        <taxon>Kitasatosporales</taxon>
        <taxon>Streptomycetaceae</taxon>
        <taxon>Streptomyces</taxon>
    </lineage>
</organism>
<dbReference type="Pfam" id="PF02782">
    <property type="entry name" value="FGGY_C"/>
    <property type="match status" value="1"/>
</dbReference>
<protein>
    <submittedName>
        <fullName evidence="7">Gluconokinase</fullName>
        <ecNumber evidence="7">2.7.1.12</ecNumber>
    </submittedName>
</protein>
<dbReference type="PIRSF" id="PIRSF000538">
    <property type="entry name" value="GlpK"/>
    <property type="match status" value="1"/>
</dbReference>
<dbReference type="EMBL" id="JBITDC010000005">
    <property type="protein sequence ID" value="MFI5676334.1"/>
    <property type="molecule type" value="Genomic_DNA"/>
</dbReference>
<dbReference type="InterPro" id="IPR018485">
    <property type="entry name" value="FGGY_C"/>
</dbReference>
<keyword evidence="8" id="KW-1185">Reference proteome</keyword>
<comment type="caution">
    <text evidence="7">The sequence shown here is derived from an EMBL/GenBank/DDBJ whole genome shotgun (WGS) entry which is preliminary data.</text>
</comment>
<dbReference type="InterPro" id="IPR050406">
    <property type="entry name" value="FGGY_Carb_Kinase"/>
</dbReference>
<dbReference type="CDD" id="cd07770">
    <property type="entry name" value="ASKHA_NBD_FGGY_GntK"/>
    <property type="match status" value="1"/>
</dbReference>
<feature type="domain" description="Carbohydrate kinase FGGY N-terminal" evidence="5">
    <location>
        <begin position="9"/>
        <end position="250"/>
    </location>
</feature>
<dbReference type="InterPro" id="IPR000577">
    <property type="entry name" value="Carb_kinase_FGGY"/>
</dbReference>
<keyword evidence="3 4" id="KW-0418">Kinase</keyword>
<dbReference type="InterPro" id="IPR018484">
    <property type="entry name" value="FGGY_N"/>
</dbReference>
<evidence type="ECO:0000259" key="6">
    <source>
        <dbReference type="Pfam" id="PF02782"/>
    </source>
</evidence>
<feature type="domain" description="Carbohydrate kinase FGGY C-terminal" evidence="6">
    <location>
        <begin position="260"/>
        <end position="444"/>
    </location>
</feature>